<dbReference type="KEGG" id="ntt:TAO_1174"/>
<organism evidence="1 2">
    <name type="scientific">Candidatus Nitrosoglobus terrae</name>
    <dbReference type="NCBI Taxonomy" id="1630141"/>
    <lineage>
        <taxon>Bacteria</taxon>
        <taxon>Pseudomonadati</taxon>
        <taxon>Pseudomonadota</taxon>
        <taxon>Gammaproteobacteria</taxon>
        <taxon>Chromatiales</taxon>
        <taxon>Chromatiaceae</taxon>
        <taxon>Candidatus Nitrosoglobus</taxon>
    </lineage>
</organism>
<evidence type="ECO:0000313" key="1">
    <source>
        <dbReference type="EMBL" id="BAW80544.1"/>
    </source>
</evidence>
<keyword evidence="2" id="KW-1185">Reference proteome</keyword>
<dbReference type="AlphaFoldDB" id="A0A1Q2SN35"/>
<name>A0A1Q2SN35_9GAMM</name>
<proteinExistence type="predicted"/>
<sequence length="216" mass="24164">MKQIIILILLSLMLCLKTTISSGTEKLLPSEVAAKFWEAKKTNDIATIRQYIAGKSLTEDDLANPSLPISEFKIGRTIIESEQAKVKTDVVLMGQNDSPMTISAETLLINEENQWKVLYEETVETIAQAGEVTGILHSLQELNRAFSKKLGESAGMLQQSLPMVEDRLKEIKEKLKTQIPSIQDRLKGITKELDDLFNVLRQALPPENENEKAKSI</sequence>
<evidence type="ECO:0000313" key="2">
    <source>
        <dbReference type="Proteomes" id="UP000243679"/>
    </source>
</evidence>
<accession>A0A1Q2SN35</accession>
<dbReference type="OrthoDB" id="5566846at2"/>
<protein>
    <submittedName>
        <fullName evidence="1">Hypothetical conserved protein</fullName>
    </submittedName>
</protein>
<reference evidence="1 2" key="1">
    <citation type="journal article" date="2017" name="ISME J.">
        <title>An acid-tolerant ammonia-oxidizing ?-proteobacterium from soil.</title>
        <authorList>
            <person name="Hayatsu M."/>
            <person name="Tago K."/>
            <person name="Uchiyama I."/>
            <person name="Toyoda A."/>
            <person name="Wang Y."/>
            <person name="Shimomura Y."/>
            <person name="Okubo T."/>
            <person name="Kurisu F."/>
            <person name="Hirono Y."/>
            <person name="Nonaka K."/>
            <person name="Akiyama H."/>
            <person name="Itoh T."/>
            <person name="Takami H."/>
        </authorList>
    </citation>
    <scope>NUCLEOTIDE SEQUENCE [LARGE SCALE GENOMIC DNA]</scope>
    <source>
        <strain evidence="1 2">TAO100</strain>
    </source>
</reference>
<dbReference type="RefSeq" id="WP_096527082.1">
    <property type="nucleotide sequence ID" value="NZ_AP014836.1"/>
</dbReference>
<dbReference type="Proteomes" id="UP000243679">
    <property type="component" value="Chromosome"/>
</dbReference>
<dbReference type="EMBL" id="AP014836">
    <property type="protein sequence ID" value="BAW80544.1"/>
    <property type="molecule type" value="Genomic_DNA"/>
</dbReference>
<gene>
    <name evidence="1" type="ORF">TAO_1174</name>
</gene>